<keyword evidence="1" id="KW-0285">Flavoprotein</keyword>
<dbReference type="GO" id="GO:0050660">
    <property type="term" value="F:flavin adenine dinucleotide binding"/>
    <property type="evidence" value="ECO:0007669"/>
    <property type="project" value="InterPro"/>
</dbReference>
<dbReference type="InterPro" id="IPR000960">
    <property type="entry name" value="Flavin_mOase"/>
</dbReference>
<dbReference type="SUPFAM" id="SSF51905">
    <property type="entry name" value="FAD/NAD(P)-binding domain"/>
    <property type="match status" value="2"/>
</dbReference>
<dbReference type="InterPro" id="IPR050346">
    <property type="entry name" value="FMO-like"/>
</dbReference>
<name>A0A8H7WGZ5_9HELO</name>
<dbReference type="GO" id="GO:0050661">
    <property type="term" value="F:NADP binding"/>
    <property type="evidence" value="ECO:0007669"/>
    <property type="project" value="InterPro"/>
</dbReference>
<evidence type="ECO:0000256" key="2">
    <source>
        <dbReference type="ARBA" id="ARBA00022827"/>
    </source>
</evidence>
<reference evidence="4" key="1">
    <citation type="submission" date="2021-02" db="EMBL/GenBank/DDBJ databases">
        <title>Genome sequence Cadophora malorum strain M34.</title>
        <authorList>
            <person name="Stefanovic E."/>
            <person name="Vu D."/>
            <person name="Scully C."/>
            <person name="Dijksterhuis J."/>
            <person name="Roader J."/>
            <person name="Houbraken J."/>
        </authorList>
    </citation>
    <scope>NUCLEOTIDE SEQUENCE</scope>
    <source>
        <strain evidence="4">M34</strain>
    </source>
</reference>
<keyword evidence="2" id="KW-0274">FAD</keyword>
<dbReference type="InterPro" id="IPR036188">
    <property type="entry name" value="FAD/NAD-bd_sf"/>
</dbReference>
<organism evidence="4 5">
    <name type="scientific">Cadophora malorum</name>
    <dbReference type="NCBI Taxonomy" id="108018"/>
    <lineage>
        <taxon>Eukaryota</taxon>
        <taxon>Fungi</taxon>
        <taxon>Dikarya</taxon>
        <taxon>Ascomycota</taxon>
        <taxon>Pezizomycotina</taxon>
        <taxon>Leotiomycetes</taxon>
        <taxon>Helotiales</taxon>
        <taxon>Ploettnerulaceae</taxon>
        <taxon>Cadophora</taxon>
    </lineage>
</organism>
<comment type="caution">
    <text evidence="4">The sequence shown here is derived from an EMBL/GenBank/DDBJ whole genome shotgun (WGS) entry which is preliminary data.</text>
</comment>
<evidence type="ECO:0008006" key="6">
    <source>
        <dbReference type="Google" id="ProtNLM"/>
    </source>
</evidence>
<accession>A0A8H7WGZ5</accession>
<dbReference type="Gene3D" id="3.50.50.60">
    <property type="entry name" value="FAD/NAD(P)-binding domain"/>
    <property type="match status" value="2"/>
</dbReference>
<dbReference type="PANTHER" id="PTHR23023">
    <property type="entry name" value="DIMETHYLANILINE MONOOXYGENASE"/>
    <property type="match status" value="1"/>
</dbReference>
<dbReference type="Proteomes" id="UP000664132">
    <property type="component" value="Unassembled WGS sequence"/>
</dbReference>
<evidence type="ECO:0000256" key="3">
    <source>
        <dbReference type="ARBA" id="ARBA00023002"/>
    </source>
</evidence>
<evidence type="ECO:0000313" key="5">
    <source>
        <dbReference type="Proteomes" id="UP000664132"/>
    </source>
</evidence>
<evidence type="ECO:0000313" key="4">
    <source>
        <dbReference type="EMBL" id="KAG4424546.1"/>
    </source>
</evidence>
<evidence type="ECO:0000256" key="1">
    <source>
        <dbReference type="ARBA" id="ARBA00022630"/>
    </source>
</evidence>
<dbReference type="Pfam" id="PF13738">
    <property type="entry name" value="Pyr_redox_3"/>
    <property type="match status" value="1"/>
</dbReference>
<gene>
    <name evidence="4" type="ORF">IFR04_002256</name>
</gene>
<dbReference type="OrthoDB" id="2915840at2759"/>
<proteinExistence type="predicted"/>
<keyword evidence="3" id="KW-0560">Oxidoreductase</keyword>
<dbReference type="AlphaFoldDB" id="A0A8H7WGZ5"/>
<keyword evidence="5" id="KW-1185">Reference proteome</keyword>
<dbReference type="PRINTS" id="PR00370">
    <property type="entry name" value="FMOXYGENASE"/>
</dbReference>
<dbReference type="EMBL" id="JAFJYH010000019">
    <property type="protein sequence ID" value="KAG4424546.1"/>
    <property type="molecule type" value="Genomic_DNA"/>
</dbReference>
<protein>
    <recommendedName>
        <fullName evidence="6">FAD/NAD(P)-binding domain-containing protein</fullName>
    </recommendedName>
</protein>
<dbReference type="GO" id="GO:0016491">
    <property type="term" value="F:oxidoreductase activity"/>
    <property type="evidence" value="ECO:0007669"/>
    <property type="project" value="UniProtKB-KW"/>
</dbReference>
<sequence>MAIKDLIIVGAGPFGLVAAYTWLELNPNDDVTILEAGPDLGGVWSKSRVYPTMMTQTPADMLGYSCYPMPTPSKEESFYDLFPGHNVASYLEAFSMHKTFAGKTIKGRIIFESPVSNVTKVDNLWNVETCTGTAFTCGKLIIATGLTSTPNIPPFPSKDFTPPIIHTRDLAANTPFLSSPEVKSVLILGGSKSAFDTVVLLSSLNKSITWAIRTNGQGPALPANPDAPWPLSNSHEIISMRLVSKMSPCIFEPLDALTRFFHCNSIGIKMVDAMWAAIDGMWRKTAGYERSESMQNLKPDRPVFWFSDGAAVYNKEGLWDIVAKADVLRDDVVSMEGKEVLLKSGKRVECDAVITATGWSNVYPFFKDGLATRLGLPVLPENADVKDVDIWEARISQADKIVTDTFPRLKLQPKFPDHAQKATPGRLHRYIAPVADSEDRSIAFLGTIGTTQSFLVAEVQALWATAYLSGGLPLPSEEKMRDEIALATAWRRRRYLGDGYTILFEQLPYMSMLLRDLGLNDLRKGGGWREALSPYKSADFRGVLDEWRIQNQVVGNNDRAE</sequence>